<dbReference type="RefSeq" id="WP_188530990.1">
    <property type="nucleotide sequence ID" value="NZ_BMGR01000006.1"/>
</dbReference>
<protein>
    <submittedName>
        <fullName evidence="3">Uncharacterized protein</fullName>
    </submittedName>
</protein>
<evidence type="ECO:0000313" key="4">
    <source>
        <dbReference type="Proteomes" id="UP000644756"/>
    </source>
</evidence>
<feature type="region of interest" description="Disordered" evidence="2">
    <location>
        <begin position="1"/>
        <end position="31"/>
    </location>
</feature>
<name>A0A917FV24_9BACL</name>
<feature type="compositionally biased region" description="Basic and acidic residues" evidence="2">
    <location>
        <begin position="18"/>
        <end position="28"/>
    </location>
</feature>
<feature type="region of interest" description="Disordered" evidence="2">
    <location>
        <begin position="203"/>
        <end position="244"/>
    </location>
</feature>
<accession>A0A917FV24</accession>
<feature type="compositionally biased region" description="Basic and acidic residues" evidence="2">
    <location>
        <begin position="214"/>
        <end position="226"/>
    </location>
</feature>
<feature type="compositionally biased region" description="Basic and acidic residues" evidence="2">
    <location>
        <begin position="1"/>
        <end position="11"/>
    </location>
</feature>
<keyword evidence="4" id="KW-1185">Reference proteome</keyword>
<keyword evidence="1" id="KW-0175">Coiled coil</keyword>
<sequence length="313" mass="34491">MYQKETGETEPKLPLSSDCHEKEKEHPTRKSRLTIRYVHGLVKELQHENLLLARRVEELEQQLNELLHHCGEEIAAATELHPASDADTPVEIPNSSEQTAAHDASGTKSSENGEQLDAPQLILPNENPSTESQVVLFRPQVSEKQRMALNSLVKEVLFASEGTQAPQEQTMALDSTITEEKLAAEGLQASEERPVLMSPQAGEELPVSMSPQAAEERPVSPDKHTSEVSPELPAAQEQSTMTNGQAAEVTTVSLYTSVSSASEVNAAAAQWVSAAPYSIFISRSERHPSQKKRGFWDLCLFFLPSYRQTKKAN</sequence>
<dbReference type="EMBL" id="BMGR01000006">
    <property type="protein sequence ID" value="GGG03393.1"/>
    <property type="molecule type" value="Genomic_DNA"/>
</dbReference>
<comment type="caution">
    <text evidence="3">The sequence shown here is derived from an EMBL/GenBank/DDBJ whole genome shotgun (WGS) entry which is preliminary data.</text>
</comment>
<dbReference type="Proteomes" id="UP000644756">
    <property type="component" value="Unassembled WGS sequence"/>
</dbReference>
<reference evidence="3" key="2">
    <citation type="submission" date="2020-09" db="EMBL/GenBank/DDBJ databases">
        <authorList>
            <person name="Sun Q."/>
            <person name="Zhou Y."/>
        </authorList>
    </citation>
    <scope>NUCLEOTIDE SEQUENCE</scope>
    <source>
        <strain evidence="3">CGMCC 1.12987</strain>
    </source>
</reference>
<organism evidence="3 4">
    <name type="scientific">Paenibacillus abyssi</name>
    <dbReference type="NCBI Taxonomy" id="1340531"/>
    <lineage>
        <taxon>Bacteria</taxon>
        <taxon>Bacillati</taxon>
        <taxon>Bacillota</taxon>
        <taxon>Bacilli</taxon>
        <taxon>Bacillales</taxon>
        <taxon>Paenibacillaceae</taxon>
        <taxon>Paenibacillus</taxon>
    </lineage>
</organism>
<dbReference type="AlphaFoldDB" id="A0A917FV24"/>
<feature type="region of interest" description="Disordered" evidence="2">
    <location>
        <begin position="85"/>
        <end position="113"/>
    </location>
</feature>
<feature type="coiled-coil region" evidence="1">
    <location>
        <begin position="42"/>
        <end position="69"/>
    </location>
</feature>
<gene>
    <name evidence="3" type="ORF">GCM10010916_20610</name>
</gene>
<proteinExistence type="predicted"/>
<evidence type="ECO:0000256" key="2">
    <source>
        <dbReference type="SAM" id="MobiDB-lite"/>
    </source>
</evidence>
<reference evidence="3" key="1">
    <citation type="journal article" date="2014" name="Int. J. Syst. Evol. Microbiol.">
        <title>Complete genome sequence of Corynebacterium casei LMG S-19264T (=DSM 44701T), isolated from a smear-ripened cheese.</title>
        <authorList>
            <consortium name="US DOE Joint Genome Institute (JGI-PGF)"/>
            <person name="Walter F."/>
            <person name="Albersmeier A."/>
            <person name="Kalinowski J."/>
            <person name="Ruckert C."/>
        </authorList>
    </citation>
    <scope>NUCLEOTIDE SEQUENCE</scope>
    <source>
        <strain evidence="3">CGMCC 1.12987</strain>
    </source>
</reference>
<evidence type="ECO:0000256" key="1">
    <source>
        <dbReference type="SAM" id="Coils"/>
    </source>
</evidence>
<evidence type="ECO:0000313" key="3">
    <source>
        <dbReference type="EMBL" id="GGG03393.1"/>
    </source>
</evidence>